<gene>
    <name evidence="1" type="ORF">J2W50_003934</name>
</gene>
<dbReference type="PROSITE" id="PS51257">
    <property type="entry name" value="PROKAR_LIPOPROTEIN"/>
    <property type="match status" value="1"/>
</dbReference>
<evidence type="ECO:0000313" key="2">
    <source>
        <dbReference type="Proteomes" id="UP001260715"/>
    </source>
</evidence>
<accession>A0ABU1PIE5</accession>
<evidence type="ECO:0000313" key="1">
    <source>
        <dbReference type="EMBL" id="MDR6585716.1"/>
    </source>
</evidence>
<comment type="caution">
    <text evidence="1">The sequence shown here is derived from an EMBL/GenBank/DDBJ whole genome shotgun (WGS) entry which is preliminary data.</text>
</comment>
<evidence type="ECO:0008006" key="3">
    <source>
        <dbReference type="Google" id="ProtNLM"/>
    </source>
</evidence>
<dbReference type="RefSeq" id="WP_146012807.1">
    <property type="nucleotide sequence ID" value="NZ_JAVDSJ010000005.1"/>
</dbReference>
<dbReference type="Proteomes" id="UP001260715">
    <property type="component" value="Unassembled WGS sequence"/>
</dbReference>
<dbReference type="EMBL" id="JAVDSJ010000005">
    <property type="protein sequence ID" value="MDR6585716.1"/>
    <property type="molecule type" value="Genomic_DNA"/>
</dbReference>
<organism evidence="1 2">
    <name type="scientific">Herbaspirillum frisingense</name>
    <dbReference type="NCBI Taxonomy" id="92645"/>
    <lineage>
        <taxon>Bacteria</taxon>
        <taxon>Pseudomonadati</taxon>
        <taxon>Pseudomonadota</taxon>
        <taxon>Betaproteobacteria</taxon>
        <taxon>Burkholderiales</taxon>
        <taxon>Oxalobacteraceae</taxon>
        <taxon>Herbaspirillum</taxon>
    </lineage>
</organism>
<reference evidence="1 2" key="1">
    <citation type="submission" date="2023-07" db="EMBL/GenBank/DDBJ databases">
        <title>Sorghum-associated microbial communities from plants grown in Nebraska, USA.</title>
        <authorList>
            <person name="Schachtman D."/>
        </authorList>
    </citation>
    <scope>NUCLEOTIDE SEQUENCE [LARGE SCALE GENOMIC DNA]</scope>
    <source>
        <strain evidence="1 2">596</strain>
    </source>
</reference>
<protein>
    <recommendedName>
        <fullName evidence="3">Lipoprotein</fullName>
    </recommendedName>
</protein>
<name>A0ABU1PIE5_9BURK</name>
<keyword evidence="2" id="KW-1185">Reference proteome</keyword>
<proteinExistence type="predicted"/>
<sequence length="89" mass="9999">MKLILPILCMLSLLGCSKPEGRWRATQDVSVFKAANEADEVAFILRKGEPCALGREQVVKAFMYREVNCAQGQGWLLYEAGYPFAQESR</sequence>